<evidence type="ECO:0000313" key="2">
    <source>
        <dbReference type="EMBL" id="CAG6775499.1"/>
    </source>
</evidence>
<dbReference type="EMBL" id="HBUF01598635">
    <property type="protein sequence ID" value="CAG6775499.1"/>
    <property type="molecule type" value="Transcribed_RNA"/>
</dbReference>
<proteinExistence type="predicted"/>
<organism evidence="2">
    <name type="scientific">Cacopsylla melanoneura</name>
    <dbReference type="NCBI Taxonomy" id="428564"/>
    <lineage>
        <taxon>Eukaryota</taxon>
        <taxon>Metazoa</taxon>
        <taxon>Ecdysozoa</taxon>
        <taxon>Arthropoda</taxon>
        <taxon>Hexapoda</taxon>
        <taxon>Insecta</taxon>
        <taxon>Pterygota</taxon>
        <taxon>Neoptera</taxon>
        <taxon>Paraneoptera</taxon>
        <taxon>Hemiptera</taxon>
        <taxon>Sternorrhyncha</taxon>
        <taxon>Psylloidea</taxon>
        <taxon>Psyllidae</taxon>
        <taxon>Psyllinae</taxon>
        <taxon>Cacopsylla</taxon>
    </lineage>
</organism>
<sequence length="127" mass="14489">MIPTPTLKKTPEMNFPTLKTTPTQKKTSWKRKMTSLQLQPPSLKLSIHVRRTVFPTVLSEHLMDTEVSINTATQHWLTQRMPLRMGSGLTERDDSIMIEEDNETCTPVLPPPTDPLAQTHLIDLFLV</sequence>
<name>A0A8D9F3Y9_9HEMI</name>
<accession>A0A8D9F3Y9</accession>
<reference evidence="2" key="1">
    <citation type="submission" date="2021-05" db="EMBL/GenBank/DDBJ databases">
        <authorList>
            <person name="Alioto T."/>
            <person name="Alioto T."/>
            <person name="Gomez Garrido J."/>
        </authorList>
    </citation>
    <scope>NUCLEOTIDE SEQUENCE</scope>
</reference>
<protein>
    <submittedName>
        <fullName evidence="2">Uncharacterized protein</fullName>
    </submittedName>
</protein>
<feature type="compositionally biased region" description="Low complexity" evidence="1">
    <location>
        <begin position="16"/>
        <end position="26"/>
    </location>
</feature>
<dbReference type="AlphaFoldDB" id="A0A8D9F3Y9"/>
<evidence type="ECO:0000256" key="1">
    <source>
        <dbReference type="SAM" id="MobiDB-lite"/>
    </source>
</evidence>
<feature type="region of interest" description="Disordered" evidence="1">
    <location>
        <begin position="1"/>
        <end position="33"/>
    </location>
</feature>